<evidence type="ECO:0000256" key="10">
    <source>
        <dbReference type="ARBA" id="ARBA00047928"/>
    </source>
</evidence>
<evidence type="ECO:0000256" key="7">
    <source>
        <dbReference type="ARBA" id="ARBA00022729"/>
    </source>
</evidence>
<sequence>MYKITQAFLSAALAAAVLFLLPIARGAANEPIPSDASQVNSWFDRQVGASGPRSSSVDPPLAAAEGKAAVIKVAAGGGGDFKTVSDAVKSVPDGNTNRVVISIGPGNYTEKVTIPRSKPYVTLYGDPKNPPALVYGGTAAKYGTVDSATLIVLSDFFTAVNLKVVNSAPRPDGVRKGAQAVALRISGNAAAFYNCKFYGFQDTICDDKGKHLFKDCYIEGTVDFIFGSGTSLYLNSEIHVISGDPMAMITAHARTKADEPTGYVFAHCKVTGTGGTAYLGRSWFPSPRVVYAYSELSDAVNPQGWSDNHQPSTDSTVYFGEYKNKGPGASFEKRVPFAKKLSDGEAKSFLSLAFVEGAKWLLPPHKA</sequence>
<evidence type="ECO:0000256" key="1">
    <source>
        <dbReference type="ARBA" id="ARBA00004191"/>
    </source>
</evidence>
<comment type="similarity">
    <text evidence="3">Belongs to the pectinesterase family.</text>
</comment>
<dbReference type="InterPro" id="IPR033131">
    <property type="entry name" value="Pectinesterase_Asp_AS"/>
</dbReference>
<evidence type="ECO:0000256" key="9">
    <source>
        <dbReference type="ARBA" id="ARBA00023085"/>
    </source>
</evidence>
<keyword evidence="8 12" id="KW-0378">Hydrolase</keyword>
<evidence type="ECO:0000313" key="14">
    <source>
        <dbReference type="EMBL" id="GER46575.1"/>
    </source>
</evidence>
<evidence type="ECO:0000259" key="13">
    <source>
        <dbReference type="Pfam" id="PF01095"/>
    </source>
</evidence>
<dbReference type="Pfam" id="PF01095">
    <property type="entry name" value="Pectinesterase"/>
    <property type="match status" value="1"/>
</dbReference>
<protein>
    <recommendedName>
        <fullName evidence="4 12">Pectinesterase</fullName>
        <ecNumber evidence="4 12">3.1.1.11</ecNumber>
    </recommendedName>
</protein>
<keyword evidence="5" id="KW-0134">Cell wall</keyword>
<dbReference type="PANTHER" id="PTHR31321:SF87">
    <property type="entry name" value="PECTINESTERASE 63-RELATED"/>
    <property type="match status" value="1"/>
</dbReference>
<organism evidence="14 15">
    <name type="scientific">Striga asiatica</name>
    <name type="common">Asiatic witchweed</name>
    <name type="synonym">Buchnera asiatica</name>
    <dbReference type="NCBI Taxonomy" id="4170"/>
    <lineage>
        <taxon>Eukaryota</taxon>
        <taxon>Viridiplantae</taxon>
        <taxon>Streptophyta</taxon>
        <taxon>Embryophyta</taxon>
        <taxon>Tracheophyta</taxon>
        <taxon>Spermatophyta</taxon>
        <taxon>Magnoliopsida</taxon>
        <taxon>eudicotyledons</taxon>
        <taxon>Gunneridae</taxon>
        <taxon>Pentapetalae</taxon>
        <taxon>asterids</taxon>
        <taxon>lamiids</taxon>
        <taxon>Lamiales</taxon>
        <taxon>Orobanchaceae</taxon>
        <taxon>Buchnereae</taxon>
        <taxon>Striga</taxon>
    </lineage>
</organism>
<evidence type="ECO:0000256" key="4">
    <source>
        <dbReference type="ARBA" id="ARBA00013229"/>
    </source>
</evidence>
<comment type="catalytic activity">
    <reaction evidence="10 12">
        <text>[(1-&gt;4)-alpha-D-galacturonosyl methyl ester](n) + n H2O = [(1-&gt;4)-alpha-D-galacturonosyl](n) + n methanol + n H(+)</text>
        <dbReference type="Rhea" id="RHEA:22380"/>
        <dbReference type="Rhea" id="RHEA-COMP:14570"/>
        <dbReference type="Rhea" id="RHEA-COMP:14573"/>
        <dbReference type="ChEBI" id="CHEBI:15377"/>
        <dbReference type="ChEBI" id="CHEBI:15378"/>
        <dbReference type="ChEBI" id="CHEBI:17790"/>
        <dbReference type="ChEBI" id="CHEBI:140522"/>
        <dbReference type="ChEBI" id="CHEBI:140523"/>
        <dbReference type="EC" id="3.1.1.11"/>
    </reaction>
</comment>
<comment type="caution">
    <text evidence="14">The sequence shown here is derived from an EMBL/GenBank/DDBJ whole genome shotgun (WGS) entry which is preliminary data.</text>
</comment>
<dbReference type="EC" id="3.1.1.11" evidence="4 12"/>
<feature type="active site" evidence="11">
    <location>
        <position position="223"/>
    </location>
</feature>
<dbReference type="AlphaFoldDB" id="A0A5A7QMM2"/>
<dbReference type="InterPro" id="IPR011050">
    <property type="entry name" value="Pectin_lyase_fold/virulence"/>
</dbReference>
<dbReference type="GO" id="GO:0045490">
    <property type="term" value="P:pectin catabolic process"/>
    <property type="evidence" value="ECO:0007669"/>
    <property type="project" value="UniProtKB-UniRule"/>
</dbReference>
<keyword evidence="15" id="KW-1185">Reference proteome</keyword>
<dbReference type="Proteomes" id="UP000325081">
    <property type="component" value="Unassembled WGS sequence"/>
</dbReference>
<comment type="subcellular location">
    <subcellularLocation>
        <location evidence="1">Secreted</location>
        <location evidence="1">Cell wall</location>
    </subcellularLocation>
</comment>
<feature type="chain" id="PRO_5023102873" description="Pectinesterase" evidence="12">
    <location>
        <begin position="29"/>
        <end position="367"/>
    </location>
</feature>
<dbReference type="FunFam" id="2.160.20.10:FF:000008">
    <property type="entry name" value="Pectinesterase"/>
    <property type="match status" value="1"/>
</dbReference>
<dbReference type="SUPFAM" id="SSF51126">
    <property type="entry name" value="Pectin lyase-like"/>
    <property type="match status" value="1"/>
</dbReference>
<reference evidence="15" key="1">
    <citation type="journal article" date="2019" name="Curr. Biol.">
        <title>Genome Sequence of Striga asiatica Provides Insight into the Evolution of Plant Parasitism.</title>
        <authorList>
            <person name="Yoshida S."/>
            <person name="Kim S."/>
            <person name="Wafula E.K."/>
            <person name="Tanskanen J."/>
            <person name="Kim Y.M."/>
            <person name="Honaas L."/>
            <person name="Yang Z."/>
            <person name="Spallek T."/>
            <person name="Conn C.E."/>
            <person name="Ichihashi Y."/>
            <person name="Cheong K."/>
            <person name="Cui S."/>
            <person name="Der J.P."/>
            <person name="Gundlach H."/>
            <person name="Jiao Y."/>
            <person name="Hori C."/>
            <person name="Ishida J.K."/>
            <person name="Kasahara H."/>
            <person name="Kiba T."/>
            <person name="Kim M.S."/>
            <person name="Koo N."/>
            <person name="Laohavisit A."/>
            <person name="Lee Y.H."/>
            <person name="Lumba S."/>
            <person name="McCourt P."/>
            <person name="Mortimer J.C."/>
            <person name="Mutuku J.M."/>
            <person name="Nomura T."/>
            <person name="Sasaki-Sekimoto Y."/>
            <person name="Seto Y."/>
            <person name="Wang Y."/>
            <person name="Wakatake T."/>
            <person name="Sakakibara H."/>
            <person name="Demura T."/>
            <person name="Yamaguchi S."/>
            <person name="Yoneyama K."/>
            <person name="Manabe R.I."/>
            <person name="Nelson D.C."/>
            <person name="Schulman A.H."/>
            <person name="Timko M.P."/>
            <person name="dePamphilis C.W."/>
            <person name="Choi D."/>
            <person name="Shirasu K."/>
        </authorList>
    </citation>
    <scope>NUCLEOTIDE SEQUENCE [LARGE SCALE GENOMIC DNA]</scope>
    <source>
        <strain evidence="15">cv. UVA1</strain>
    </source>
</reference>
<keyword evidence="7 12" id="KW-0732">Signal</keyword>
<dbReference type="GO" id="GO:0030599">
    <property type="term" value="F:pectinesterase activity"/>
    <property type="evidence" value="ECO:0007669"/>
    <property type="project" value="UniProtKB-UniRule"/>
</dbReference>
<dbReference type="GO" id="GO:0042545">
    <property type="term" value="P:cell wall modification"/>
    <property type="evidence" value="ECO:0007669"/>
    <property type="project" value="UniProtKB-UniRule"/>
</dbReference>
<gene>
    <name evidence="14" type="ORF">STAS_23624</name>
</gene>
<dbReference type="PROSITE" id="PS00503">
    <property type="entry name" value="PECTINESTERASE_2"/>
    <property type="match status" value="1"/>
</dbReference>
<comment type="pathway">
    <text evidence="2 12">Glycan metabolism; pectin degradation; 2-dehydro-3-deoxy-D-gluconate from pectin: step 1/5.</text>
</comment>
<dbReference type="Gene3D" id="2.160.20.10">
    <property type="entry name" value="Single-stranded right-handed beta-helix, Pectin lyase-like"/>
    <property type="match status" value="1"/>
</dbReference>
<evidence type="ECO:0000256" key="6">
    <source>
        <dbReference type="ARBA" id="ARBA00022525"/>
    </source>
</evidence>
<feature type="signal peptide" evidence="12">
    <location>
        <begin position="1"/>
        <end position="28"/>
    </location>
</feature>
<proteinExistence type="inferred from homology"/>
<evidence type="ECO:0000256" key="3">
    <source>
        <dbReference type="ARBA" id="ARBA00008891"/>
    </source>
</evidence>
<evidence type="ECO:0000256" key="8">
    <source>
        <dbReference type="ARBA" id="ARBA00022801"/>
    </source>
</evidence>
<feature type="domain" description="Pectinesterase catalytic" evidence="13">
    <location>
        <begin position="71"/>
        <end position="357"/>
    </location>
</feature>
<dbReference type="InterPro" id="IPR012334">
    <property type="entry name" value="Pectin_lyas_fold"/>
</dbReference>
<dbReference type="UniPathway" id="UPA00545">
    <property type="reaction ID" value="UER00823"/>
</dbReference>
<dbReference type="EMBL" id="BKCP01007626">
    <property type="protein sequence ID" value="GER46575.1"/>
    <property type="molecule type" value="Genomic_DNA"/>
</dbReference>
<accession>A0A5A7QMM2</accession>
<evidence type="ECO:0000313" key="15">
    <source>
        <dbReference type="Proteomes" id="UP000325081"/>
    </source>
</evidence>
<keyword evidence="9 12" id="KW-0063">Aspartyl esterase</keyword>
<evidence type="ECO:0000256" key="11">
    <source>
        <dbReference type="PROSITE-ProRule" id="PRU10040"/>
    </source>
</evidence>
<evidence type="ECO:0000256" key="12">
    <source>
        <dbReference type="RuleBase" id="RU000589"/>
    </source>
</evidence>
<dbReference type="InterPro" id="IPR000070">
    <property type="entry name" value="Pectinesterase_cat"/>
</dbReference>
<dbReference type="PANTHER" id="PTHR31321">
    <property type="entry name" value="ACYL-COA THIOESTER HYDROLASE YBHC-RELATED"/>
    <property type="match status" value="1"/>
</dbReference>
<keyword evidence="6" id="KW-0964">Secreted</keyword>
<evidence type="ECO:0000256" key="5">
    <source>
        <dbReference type="ARBA" id="ARBA00022512"/>
    </source>
</evidence>
<evidence type="ECO:0000256" key="2">
    <source>
        <dbReference type="ARBA" id="ARBA00005184"/>
    </source>
</evidence>
<name>A0A5A7QMM2_STRAF</name>
<dbReference type="OrthoDB" id="2019149at2759"/>